<sequence>MKVLAKTNLFNPSSYPRGRDFEAFLRQQLRGNFRSINKPVKTIKKKKEIKKKLELVLAPQELKWLCDEDVFALERMKILHKSKDSKDVKFCYKCIKEFAEMRRSHTGAQYLWFYSCYRDANVKNMAPTIVVDVENPTEETFVVSNYQRRCKTRADCNDFCPPNRDPFCVDFFCACARRH</sequence>
<protein>
    <submittedName>
        <fullName evidence="1">Uncharacterized protein</fullName>
    </submittedName>
</protein>
<reference evidence="2" key="1">
    <citation type="journal article" date="2022" name="Mol. Ecol. Resour.">
        <title>The genomes of chicory, endive, great burdock and yacon provide insights into Asteraceae palaeo-polyploidization history and plant inulin production.</title>
        <authorList>
            <person name="Fan W."/>
            <person name="Wang S."/>
            <person name="Wang H."/>
            <person name="Wang A."/>
            <person name="Jiang F."/>
            <person name="Liu H."/>
            <person name="Zhao H."/>
            <person name="Xu D."/>
            <person name="Zhang Y."/>
        </authorList>
    </citation>
    <scope>NUCLEOTIDE SEQUENCE [LARGE SCALE GENOMIC DNA]</scope>
    <source>
        <strain evidence="2">cv. Yunnan</strain>
    </source>
</reference>
<dbReference type="Proteomes" id="UP001056120">
    <property type="component" value="Linkage Group LG01"/>
</dbReference>
<organism evidence="1 2">
    <name type="scientific">Smallanthus sonchifolius</name>
    <dbReference type="NCBI Taxonomy" id="185202"/>
    <lineage>
        <taxon>Eukaryota</taxon>
        <taxon>Viridiplantae</taxon>
        <taxon>Streptophyta</taxon>
        <taxon>Embryophyta</taxon>
        <taxon>Tracheophyta</taxon>
        <taxon>Spermatophyta</taxon>
        <taxon>Magnoliopsida</taxon>
        <taxon>eudicotyledons</taxon>
        <taxon>Gunneridae</taxon>
        <taxon>Pentapetalae</taxon>
        <taxon>asterids</taxon>
        <taxon>campanulids</taxon>
        <taxon>Asterales</taxon>
        <taxon>Asteraceae</taxon>
        <taxon>Asteroideae</taxon>
        <taxon>Heliantheae alliance</taxon>
        <taxon>Millerieae</taxon>
        <taxon>Smallanthus</taxon>
    </lineage>
</organism>
<evidence type="ECO:0000313" key="1">
    <source>
        <dbReference type="EMBL" id="KAI3828571.1"/>
    </source>
</evidence>
<keyword evidence="2" id="KW-1185">Reference proteome</keyword>
<dbReference type="EMBL" id="CM042018">
    <property type="protein sequence ID" value="KAI3828571.1"/>
    <property type="molecule type" value="Genomic_DNA"/>
</dbReference>
<accession>A0ACB9K8D3</accession>
<proteinExistence type="predicted"/>
<name>A0ACB9K8D3_9ASTR</name>
<reference evidence="1 2" key="2">
    <citation type="journal article" date="2022" name="Mol. Ecol. Resour.">
        <title>The genomes of chicory, endive, great burdock and yacon provide insights into Asteraceae paleo-polyploidization history and plant inulin production.</title>
        <authorList>
            <person name="Fan W."/>
            <person name="Wang S."/>
            <person name="Wang H."/>
            <person name="Wang A."/>
            <person name="Jiang F."/>
            <person name="Liu H."/>
            <person name="Zhao H."/>
            <person name="Xu D."/>
            <person name="Zhang Y."/>
        </authorList>
    </citation>
    <scope>NUCLEOTIDE SEQUENCE [LARGE SCALE GENOMIC DNA]</scope>
    <source>
        <strain evidence="2">cv. Yunnan</strain>
        <tissue evidence="1">Leaves</tissue>
    </source>
</reference>
<gene>
    <name evidence="1" type="ORF">L1987_02674</name>
</gene>
<comment type="caution">
    <text evidence="1">The sequence shown here is derived from an EMBL/GenBank/DDBJ whole genome shotgun (WGS) entry which is preliminary data.</text>
</comment>
<evidence type="ECO:0000313" key="2">
    <source>
        <dbReference type="Proteomes" id="UP001056120"/>
    </source>
</evidence>